<name>V8P214_OPHHA</name>
<dbReference type="SMART" id="SM00034">
    <property type="entry name" value="CLECT"/>
    <property type="match status" value="1"/>
</dbReference>
<evidence type="ECO:0000259" key="6">
    <source>
        <dbReference type="PROSITE" id="PS50041"/>
    </source>
</evidence>
<dbReference type="PANTHER" id="PTHR46746:SF3">
    <property type="entry name" value="C-TYPE LECTIN DOMAIN-CONTAINING PROTEIN-RELATED"/>
    <property type="match status" value="1"/>
</dbReference>
<keyword evidence="5 7" id="KW-0430">Lectin</keyword>
<evidence type="ECO:0000256" key="4">
    <source>
        <dbReference type="ARBA" id="ARBA00022525"/>
    </source>
</evidence>
<keyword evidence="7" id="KW-0675">Receptor</keyword>
<sequence>MPLHLVLTALQAITPDVQDNIPATETKQQVSQEPAGKKWNKLRQFLCKPRCDNSTGNLKLCPKDWLLHENKCYWISGEKQTWNESRDDCRAKDSELAVLKKEAELHYIQRVTNGAQMLWIGLSANSGTRKWLWMDNSPYNNKEKPDITEAQGNSCGMVKGPKVISESCSAMTKWICETEAL</sequence>
<comment type="caution">
    <text evidence="7">The sequence shown here is derived from an EMBL/GenBank/DDBJ whole genome shotgun (WGS) entry which is preliminary data.</text>
</comment>
<dbReference type="InterPro" id="IPR016186">
    <property type="entry name" value="C-type_lectin-like/link_sf"/>
</dbReference>
<comment type="similarity">
    <text evidence="3">Belongs to the true venom lectin family.</text>
</comment>
<dbReference type="InterPro" id="IPR051379">
    <property type="entry name" value="C-type_Lectin_Receptor_IMM"/>
</dbReference>
<dbReference type="SUPFAM" id="SSF56436">
    <property type="entry name" value="C-type lectin-like"/>
    <property type="match status" value="1"/>
</dbReference>
<keyword evidence="8" id="KW-1185">Reference proteome</keyword>
<dbReference type="AlphaFoldDB" id="V8P214"/>
<organism evidence="7 8">
    <name type="scientific">Ophiophagus hannah</name>
    <name type="common">King cobra</name>
    <name type="synonym">Naja hannah</name>
    <dbReference type="NCBI Taxonomy" id="8665"/>
    <lineage>
        <taxon>Eukaryota</taxon>
        <taxon>Metazoa</taxon>
        <taxon>Chordata</taxon>
        <taxon>Craniata</taxon>
        <taxon>Vertebrata</taxon>
        <taxon>Euteleostomi</taxon>
        <taxon>Lepidosauria</taxon>
        <taxon>Squamata</taxon>
        <taxon>Bifurcata</taxon>
        <taxon>Unidentata</taxon>
        <taxon>Episquamata</taxon>
        <taxon>Toxicofera</taxon>
        <taxon>Serpentes</taxon>
        <taxon>Colubroidea</taxon>
        <taxon>Elapidae</taxon>
        <taxon>Elapinae</taxon>
        <taxon>Ophiophagus</taxon>
    </lineage>
</organism>
<evidence type="ECO:0000256" key="2">
    <source>
        <dbReference type="ARBA" id="ARBA00004613"/>
    </source>
</evidence>
<evidence type="ECO:0000256" key="5">
    <source>
        <dbReference type="ARBA" id="ARBA00022734"/>
    </source>
</evidence>
<dbReference type="EMBL" id="AZIM01001160">
    <property type="protein sequence ID" value="ETE67877.1"/>
    <property type="molecule type" value="Genomic_DNA"/>
</dbReference>
<dbReference type="Gene3D" id="3.10.100.10">
    <property type="entry name" value="Mannose-Binding Protein A, subunit A"/>
    <property type="match status" value="1"/>
</dbReference>
<feature type="non-terminal residue" evidence="7">
    <location>
        <position position="1"/>
    </location>
</feature>
<dbReference type="InterPro" id="IPR016187">
    <property type="entry name" value="CTDL_fold"/>
</dbReference>
<comment type="subcellular location">
    <subcellularLocation>
        <location evidence="1">Membrane</location>
        <topology evidence="1">Single-pass membrane protein</topology>
    </subcellularLocation>
    <subcellularLocation>
        <location evidence="2">Secreted</location>
    </subcellularLocation>
</comment>
<dbReference type="Proteomes" id="UP000018936">
    <property type="component" value="Unassembled WGS sequence"/>
</dbReference>
<feature type="non-terminal residue" evidence="7">
    <location>
        <position position="181"/>
    </location>
</feature>
<dbReference type="GO" id="GO:0005886">
    <property type="term" value="C:plasma membrane"/>
    <property type="evidence" value="ECO:0007669"/>
    <property type="project" value="TreeGrafter"/>
</dbReference>
<evidence type="ECO:0000256" key="3">
    <source>
        <dbReference type="ARBA" id="ARBA00006250"/>
    </source>
</evidence>
<proteinExistence type="inferred from homology"/>
<dbReference type="GO" id="GO:0030246">
    <property type="term" value="F:carbohydrate binding"/>
    <property type="evidence" value="ECO:0007669"/>
    <property type="project" value="UniProtKB-KW"/>
</dbReference>
<keyword evidence="4" id="KW-0964">Secreted</keyword>
<dbReference type="InterPro" id="IPR033992">
    <property type="entry name" value="NKR-like_CTLD"/>
</dbReference>
<evidence type="ECO:0000313" key="7">
    <source>
        <dbReference type="EMBL" id="ETE67877.1"/>
    </source>
</evidence>
<dbReference type="OrthoDB" id="538816at2759"/>
<gene>
    <name evidence="7" type="primary">KLRF1</name>
    <name evidence="7" type="ORF">L345_06335</name>
</gene>
<evidence type="ECO:0000313" key="8">
    <source>
        <dbReference type="Proteomes" id="UP000018936"/>
    </source>
</evidence>
<reference evidence="7 8" key="1">
    <citation type="journal article" date="2013" name="Proc. Natl. Acad. Sci. U.S.A.">
        <title>The king cobra genome reveals dynamic gene evolution and adaptation in the snake venom system.</title>
        <authorList>
            <person name="Vonk F.J."/>
            <person name="Casewell N.R."/>
            <person name="Henkel C.V."/>
            <person name="Heimberg A.M."/>
            <person name="Jansen H.J."/>
            <person name="McCleary R.J."/>
            <person name="Kerkkamp H.M."/>
            <person name="Vos R.A."/>
            <person name="Guerreiro I."/>
            <person name="Calvete J.J."/>
            <person name="Wuster W."/>
            <person name="Woods A.E."/>
            <person name="Logan J.M."/>
            <person name="Harrison R.A."/>
            <person name="Castoe T.A."/>
            <person name="de Koning A.P."/>
            <person name="Pollock D.D."/>
            <person name="Yandell M."/>
            <person name="Calderon D."/>
            <person name="Renjifo C."/>
            <person name="Currier R.B."/>
            <person name="Salgado D."/>
            <person name="Pla D."/>
            <person name="Sanz L."/>
            <person name="Hyder A.S."/>
            <person name="Ribeiro J.M."/>
            <person name="Arntzen J.W."/>
            <person name="van den Thillart G.E."/>
            <person name="Boetzer M."/>
            <person name="Pirovano W."/>
            <person name="Dirks R.P."/>
            <person name="Spaink H.P."/>
            <person name="Duboule D."/>
            <person name="McGlinn E."/>
            <person name="Kini R.M."/>
            <person name="Richardson M.K."/>
        </authorList>
    </citation>
    <scope>NUCLEOTIDE SEQUENCE</scope>
    <source>
        <tissue evidence="7">Blood</tissue>
    </source>
</reference>
<evidence type="ECO:0000256" key="1">
    <source>
        <dbReference type="ARBA" id="ARBA00004167"/>
    </source>
</evidence>
<protein>
    <submittedName>
        <fullName evidence="7">Killer cell lectin-like receptor subfamily F member 1</fullName>
    </submittedName>
</protein>
<dbReference type="PROSITE" id="PS50041">
    <property type="entry name" value="C_TYPE_LECTIN_2"/>
    <property type="match status" value="1"/>
</dbReference>
<dbReference type="PANTHER" id="PTHR46746">
    <property type="entry name" value="KILLER CELL LECTIN-LIKE RECEPTOR SUBFAMILY F MEMBER 2"/>
    <property type="match status" value="1"/>
</dbReference>
<feature type="domain" description="C-type lectin" evidence="6">
    <location>
        <begin position="68"/>
        <end position="177"/>
    </location>
</feature>
<dbReference type="GO" id="GO:0005576">
    <property type="term" value="C:extracellular region"/>
    <property type="evidence" value="ECO:0007669"/>
    <property type="project" value="UniProtKB-SubCell"/>
</dbReference>
<dbReference type="InterPro" id="IPR001304">
    <property type="entry name" value="C-type_lectin-like"/>
</dbReference>
<accession>V8P214</accession>
<dbReference type="Pfam" id="PF00059">
    <property type="entry name" value="Lectin_C"/>
    <property type="match status" value="1"/>
</dbReference>
<dbReference type="CDD" id="cd03593">
    <property type="entry name" value="CLECT_NK_receptors_like"/>
    <property type="match status" value="1"/>
</dbReference>